<evidence type="ECO:0000313" key="1">
    <source>
        <dbReference type="EMBL" id="OGF63221.1"/>
    </source>
</evidence>
<protein>
    <submittedName>
        <fullName evidence="1">Uncharacterized protein</fullName>
    </submittedName>
</protein>
<dbReference type="AlphaFoldDB" id="A0A1F5VJU7"/>
<evidence type="ECO:0000313" key="2">
    <source>
        <dbReference type="Proteomes" id="UP000179251"/>
    </source>
</evidence>
<dbReference type="EMBL" id="MFHD01000005">
    <property type="protein sequence ID" value="OGF63221.1"/>
    <property type="molecule type" value="Genomic_DNA"/>
</dbReference>
<sequence>MAQKLETAEDFLKVAGALRNEESAPHEYTIIDFGYCTICKQITQYQASLGPDGYSRYCLKCNNTFSAHYRRIAGWKKYEQYIVDLEKLPQAGFAQVPTLLQLRSRENQKNSFKKKLARTLREKSAILKTAADEVSILVSIKTGD</sequence>
<dbReference type="Proteomes" id="UP000179251">
    <property type="component" value="Unassembled WGS sequence"/>
</dbReference>
<accession>A0A1F5VJU7</accession>
<gene>
    <name evidence="1" type="ORF">A2834_03750</name>
</gene>
<name>A0A1F5VJU7_9BACT</name>
<reference evidence="1 2" key="1">
    <citation type="journal article" date="2016" name="Nat. Commun.">
        <title>Thousands of microbial genomes shed light on interconnected biogeochemical processes in an aquifer system.</title>
        <authorList>
            <person name="Anantharaman K."/>
            <person name="Brown C.T."/>
            <person name="Hug L.A."/>
            <person name="Sharon I."/>
            <person name="Castelle C.J."/>
            <person name="Probst A.J."/>
            <person name="Thomas B.C."/>
            <person name="Singh A."/>
            <person name="Wilkins M.J."/>
            <person name="Karaoz U."/>
            <person name="Brodie E.L."/>
            <person name="Williams K.H."/>
            <person name="Hubbard S.S."/>
            <person name="Banfield J.F."/>
        </authorList>
    </citation>
    <scope>NUCLEOTIDE SEQUENCE [LARGE SCALE GENOMIC DNA]</scope>
</reference>
<organism evidence="1 2">
    <name type="scientific">Candidatus Giovannonibacteria bacterium RIFCSPHIGHO2_01_FULL_45_23</name>
    <dbReference type="NCBI Taxonomy" id="1798325"/>
    <lineage>
        <taxon>Bacteria</taxon>
        <taxon>Candidatus Giovannoniibacteriota</taxon>
    </lineage>
</organism>
<comment type="caution">
    <text evidence="1">The sequence shown here is derived from an EMBL/GenBank/DDBJ whole genome shotgun (WGS) entry which is preliminary data.</text>
</comment>
<proteinExistence type="predicted"/>